<evidence type="ECO:0000256" key="1">
    <source>
        <dbReference type="ARBA" id="ARBA00008710"/>
    </source>
</evidence>
<sequence>MASSRVEQIGRKVLQAHQWIYEKSGGALGHKLLFGNPTLLLRTTGAKTGKARTNALTYGRDGAAYLVVASNGGSRRAPGWLANLKADPEVELQVGRRRIPVHARATLPDDPDYARRWDIVNKVNADRYTAYQRRTDRTIPIVELTPR</sequence>
<dbReference type="InterPro" id="IPR004378">
    <property type="entry name" value="F420H2_quin_Rdtase"/>
</dbReference>
<reference evidence="3 4" key="1">
    <citation type="submission" date="2020-05" db="EMBL/GenBank/DDBJ databases">
        <title>Flexivirga sp. ID2601S isolated from air conditioner.</title>
        <authorList>
            <person name="Kim D.H."/>
        </authorList>
    </citation>
    <scope>NUCLEOTIDE SEQUENCE [LARGE SCALE GENOMIC DNA]</scope>
    <source>
        <strain evidence="3 4">ID2601S</strain>
    </source>
</reference>
<dbReference type="GO" id="GO:0005886">
    <property type="term" value="C:plasma membrane"/>
    <property type="evidence" value="ECO:0007669"/>
    <property type="project" value="TreeGrafter"/>
</dbReference>
<dbReference type="GO" id="GO:0016491">
    <property type="term" value="F:oxidoreductase activity"/>
    <property type="evidence" value="ECO:0007669"/>
    <property type="project" value="InterPro"/>
</dbReference>
<evidence type="ECO:0000256" key="2">
    <source>
        <dbReference type="ARBA" id="ARBA00049106"/>
    </source>
</evidence>
<evidence type="ECO:0000313" key="3">
    <source>
        <dbReference type="EMBL" id="NNG38456.1"/>
    </source>
</evidence>
<dbReference type="PANTHER" id="PTHR39428">
    <property type="entry name" value="F420H(2)-DEPENDENT QUINONE REDUCTASE RV1261C"/>
    <property type="match status" value="1"/>
</dbReference>
<dbReference type="AlphaFoldDB" id="A0A849AFV4"/>
<name>A0A849AFV4_9MICO</name>
<organism evidence="3 4">
    <name type="scientific">Flexivirga aerilata</name>
    <dbReference type="NCBI Taxonomy" id="1656889"/>
    <lineage>
        <taxon>Bacteria</taxon>
        <taxon>Bacillati</taxon>
        <taxon>Actinomycetota</taxon>
        <taxon>Actinomycetes</taxon>
        <taxon>Micrococcales</taxon>
        <taxon>Dermacoccaceae</taxon>
        <taxon>Flexivirga</taxon>
    </lineage>
</organism>
<dbReference type="Proteomes" id="UP000557772">
    <property type="component" value="Unassembled WGS sequence"/>
</dbReference>
<accession>A0A849AFV4</accession>
<dbReference type="GO" id="GO:0070967">
    <property type="term" value="F:coenzyme F420 binding"/>
    <property type="evidence" value="ECO:0007669"/>
    <property type="project" value="TreeGrafter"/>
</dbReference>
<keyword evidence="4" id="KW-1185">Reference proteome</keyword>
<dbReference type="EMBL" id="JABENB010000001">
    <property type="protein sequence ID" value="NNG38456.1"/>
    <property type="molecule type" value="Genomic_DNA"/>
</dbReference>
<proteinExistence type="inferred from homology"/>
<dbReference type="NCBIfam" id="TIGR00026">
    <property type="entry name" value="hi_GC_TIGR00026"/>
    <property type="match status" value="1"/>
</dbReference>
<dbReference type="Pfam" id="PF04075">
    <property type="entry name" value="F420H2_quin_red"/>
    <property type="match status" value="1"/>
</dbReference>
<dbReference type="Gene3D" id="2.30.110.10">
    <property type="entry name" value="Electron Transport, Fmn-binding Protein, Chain A"/>
    <property type="match status" value="1"/>
</dbReference>
<dbReference type="PANTHER" id="PTHR39428:SF1">
    <property type="entry name" value="F420H(2)-DEPENDENT QUINONE REDUCTASE RV1261C"/>
    <property type="match status" value="1"/>
</dbReference>
<evidence type="ECO:0000313" key="4">
    <source>
        <dbReference type="Proteomes" id="UP000557772"/>
    </source>
</evidence>
<comment type="similarity">
    <text evidence="1">Belongs to the F420H(2)-dependent quinone reductase family.</text>
</comment>
<gene>
    <name evidence="3" type="ORF">HJ588_04095</name>
</gene>
<dbReference type="InterPro" id="IPR012349">
    <property type="entry name" value="Split_barrel_FMN-bd"/>
</dbReference>
<dbReference type="SUPFAM" id="SSF50475">
    <property type="entry name" value="FMN-binding split barrel"/>
    <property type="match status" value="1"/>
</dbReference>
<dbReference type="RefSeq" id="WP_171152183.1">
    <property type="nucleotide sequence ID" value="NZ_JABENB010000001.1"/>
</dbReference>
<protein>
    <submittedName>
        <fullName evidence="3">Nitroreductase family deazaflavin-dependent oxidoreductase</fullName>
    </submittedName>
</protein>
<comment type="catalytic activity">
    <reaction evidence="2">
        <text>oxidized coenzyme F420-(gamma-L-Glu)(n) + a quinol + H(+) = reduced coenzyme F420-(gamma-L-Glu)(n) + a quinone</text>
        <dbReference type="Rhea" id="RHEA:39663"/>
        <dbReference type="Rhea" id="RHEA-COMP:12939"/>
        <dbReference type="Rhea" id="RHEA-COMP:14378"/>
        <dbReference type="ChEBI" id="CHEBI:15378"/>
        <dbReference type="ChEBI" id="CHEBI:24646"/>
        <dbReference type="ChEBI" id="CHEBI:132124"/>
        <dbReference type="ChEBI" id="CHEBI:133980"/>
        <dbReference type="ChEBI" id="CHEBI:139511"/>
    </reaction>
</comment>
<comment type="caution">
    <text evidence="3">The sequence shown here is derived from an EMBL/GenBank/DDBJ whole genome shotgun (WGS) entry which is preliminary data.</text>
</comment>